<dbReference type="GO" id="GO:0043565">
    <property type="term" value="F:sequence-specific DNA binding"/>
    <property type="evidence" value="ECO:0007669"/>
    <property type="project" value="InterPro"/>
</dbReference>
<dbReference type="Pfam" id="PF02311">
    <property type="entry name" value="AraC_binding"/>
    <property type="match status" value="1"/>
</dbReference>
<keyword evidence="6" id="KW-1185">Reference proteome</keyword>
<evidence type="ECO:0000313" key="5">
    <source>
        <dbReference type="EMBL" id="SEQ50589.1"/>
    </source>
</evidence>
<accession>A0A1H9GKL9</accession>
<gene>
    <name evidence="5" type="ORF">SAMN03080615_01738</name>
</gene>
<dbReference type="PROSITE" id="PS01124">
    <property type="entry name" value="HTH_ARAC_FAMILY_2"/>
    <property type="match status" value="1"/>
</dbReference>
<evidence type="ECO:0000256" key="3">
    <source>
        <dbReference type="ARBA" id="ARBA00023163"/>
    </source>
</evidence>
<sequence length="312" mass="35450">MIRNKERIQPAFKPLDSMGGTSIRYFEQDKSATQDNCLHYHDDYELHLTTDGEGRVFVGDYMGHFAPQSLILIGPNLPHCWVNQSGDNDDQGCTERIINFSPELVSAHTKGVPEMQALTPFWERAQYGIEFLDVDAIANIQQIFDDIAALSGFRRVLRFWFLIDLLAAVTEYRVLSDAAYLSCKDDTKSVRLDQAVAYIIENYNTGITLEQVAAHIGMSVGHFSRLFKRETGCRYIDFVNGIKINKACEQLTHSDRSITEICFDVGFNNIANFNRRFYDVKKMTPSEYRRVALKSLYGYKSFSGASGLLVSQ</sequence>
<evidence type="ECO:0000256" key="1">
    <source>
        <dbReference type="ARBA" id="ARBA00023015"/>
    </source>
</evidence>
<dbReference type="RefSeq" id="WP_091357137.1">
    <property type="nucleotide sequence ID" value="NZ_AP025284.1"/>
</dbReference>
<dbReference type="SUPFAM" id="SSF51215">
    <property type="entry name" value="Regulatory protein AraC"/>
    <property type="match status" value="1"/>
</dbReference>
<protein>
    <submittedName>
        <fullName evidence="5">Transcriptional regulator, AraC family</fullName>
    </submittedName>
</protein>
<dbReference type="PANTHER" id="PTHR43280:SF27">
    <property type="entry name" value="TRANSCRIPTIONAL REGULATOR MTLR"/>
    <property type="match status" value="1"/>
</dbReference>
<reference evidence="6" key="1">
    <citation type="submission" date="2016-10" db="EMBL/GenBank/DDBJ databases">
        <authorList>
            <person name="Varghese N."/>
            <person name="Submissions S."/>
        </authorList>
    </citation>
    <scope>NUCLEOTIDE SEQUENCE [LARGE SCALE GENOMIC DNA]</scope>
    <source>
        <strain evidence="6">DSM 18887</strain>
    </source>
</reference>
<evidence type="ECO:0000259" key="4">
    <source>
        <dbReference type="PROSITE" id="PS01124"/>
    </source>
</evidence>
<dbReference type="OrthoDB" id="9816011at2"/>
<dbReference type="Pfam" id="PF12833">
    <property type="entry name" value="HTH_18"/>
    <property type="match status" value="1"/>
</dbReference>
<dbReference type="AlphaFoldDB" id="A0A1H9GKL9"/>
<feature type="domain" description="HTH araC/xylS-type" evidence="4">
    <location>
        <begin position="193"/>
        <end position="291"/>
    </location>
</feature>
<dbReference type="Gene3D" id="1.10.10.60">
    <property type="entry name" value="Homeodomain-like"/>
    <property type="match status" value="2"/>
</dbReference>
<keyword evidence="1" id="KW-0805">Transcription regulation</keyword>
<evidence type="ECO:0000256" key="2">
    <source>
        <dbReference type="ARBA" id="ARBA00023125"/>
    </source>
</evidence>
<evidence type="ECO:0000313" key="6">
    <source>
        <dbReference type="Proteomes" id="UP000198749"/>
    </source>
</evidence>
<dbReference type="STRING" id="355243.SAMN03080615_01738"/>
<dbReference type="InterPro" id="IPR003313">
    <property type="entry name" value="AraC-bd"/>
</dbReference>
<name>A0A1H9GKL9_9GAMM</name>
<dbReference type="Proteomes" id="UP000198749">
    <property type="component" value="Unassembled WGS sequence"/>
</dbReference>
<dbReference type="GO" id="GO:0003700">
    <property type="term" value="F:DNA-binding transcription factor activity"/>
    <property type="evidence" value="ECO:0007669"/>
    <property type="project" value="InterPro"/>
</dbReference>
<dbReference type="InterPro" id="IPR018060">
    <property type="entry name" value="HTH_AraC"/>
</dbReference>
<dbReference type="SMART" id="SM00342">
    <property type="entry name" value="HTH_ARAC"/>
    <property type="match status" value="1"/>
</dbReference>
<dbReference type="InterPro" id="IPR037923">
    <property type="entry name" value="HTH-like"/>
</dbReference>
<dbReference type="InterPro" id="IPR009057">
    <property type="entry name" value="Homeodomain-like_sf"/>
</dbReference>
<keyword evidence="2" id="KW-0238">DNA-binding</keyword>
<dbReference type="PANTHER" id="PTHR43280">
    <property type="entry name" value="ARAC-FAMILY TRANSCRIPTIONAL REGULATOR"/>
    <property type="match status" value="1"/>
</dbReference>
<dbReference type="EMBL" id="FOGB01000004">
    <property type="protein sequence ID" value="SEQ50589.1"/>
    <property type="molecule type" value="Genomic_DNA"/>
</dbReference>
<organism evidence="5 6">
    <name type="scientific">Amphritea atlantica</name>
    <dbReference type="NCBI Taxonomy" id="355243"/>
    <lineage>
        <taxon>Bacteria</taxon>
        <taxon>Pseudomonadati</taxon>
        <taxon>Pseudomonadota</taxon>
        <taxon>Gammaproteobacteria</taxon>
        <taxon>Oceanospirillales</taxon>
        <taxon>Oceanospirillaceae</taxon>
        <taxon>Amphritea</taxon>
    </lineage>
</organism>
<dbReference type="SUPFAM" id="SSF46689">
    <property type="entry name" value="Homeodomain-like"/>
    <property type="match status" value="2"/>
</dbReference>
<proteinExistence type="predicted"/>
<keyword evidence="3" id="KW-0804">Transcription</keyword>
<dbReference type="Gene3D" id="2.60.120.10">
    <property type="entry name" value="Jelly Rolls"/>
    <property type="match status" value="1"/>
</dbReference>
<dbReference type="InterPro" id="IPR014710">
    <property type="entry name" value="RmlC-like_jellyroll"/>
</dbReference>